<reference evidence="3 4" key="1">
    <citation type="submission" date="2019-03" db="EMBL/GenBank/DDBJ databases">
        <title>Genomic Encyclopedia of Type Strains, Phase IV (KMG-IV): sequencing the most valuable type-strain genomes for metagenomic binning, comparative biology and taxonomic classification.</title>
        <authorList>
            <person name="Goeker M."/>
        </authorList>
    </citation>
    <scope>NUCLEOTIDE SEQUENCE [LARGE SCALE GENOMIC DNA]</scope>
    <source>
        <strain evidence="3 4">DSM 654</strain>
    </source>
</reference>
<keyword evidence="1" id="KW-0597">Phosphoprotein</keyword>
<evidence type="ECO:0000313" key="4">
    <source>
        <dbReference type="Proteomes" id="UP000295110"/>
    </source>
</evidence>
<evidence type="ECO:0000259" key="2">
    <source>
        <dbReference type="PROSITE" id="PS50110"/>
    </source>
</evidence>
<comment type="caution">
    <text evidence="3">The sequence shown here is derived from an EMBL/GenBank/DDBJ whole genome shotgun (WGS) entry which is preliminary data.</text>
</comment>
<sequence>MRGGHKPPPAMPTVYLLRHGESVLQRTRSLLLQVGGIQLAGCKSLLADALDELATLAPDIVACDLRLVDSHAMRAAHELGRLPVRPQLLLLTPTADDLQLFAALSAGANAYHVDDGSAAGLVEALARLHERRAMLSPQLARQALAAFGIERSPLAIARQAPAALDASPAGRQIDQASRHLLTLLAQGLLLAEVATLWKLDVAEIERRIWRTVRLLHVRSRELLIA</sequence>
<evidence type="ECO:0000313" key="3">
    <source>
        <dbReference type="EMBL" id="TCV04272.1"/>
    </source>
</evidence>
<dbReference type="Gene3D" id="3.40.50.2300">
    <property type="match status" value="1"/>
</dbReference>
<dbReference type="InterPro" id="IPR001789">
    <property type="entry name" value="Sig_transdc_resp-reg_receiver"/>
</dbReference>
<dbReference type="GO" id="GO:0000160">
    <property type="term" value="P:phosphorelay signal transduction system"/>
    <property type="evidence" value="ECO:0007669"/>
    <property type="project" value="InterPro"/>
</dbReference>
<name>A0A4R3VK49_ROSSA</name>
<dbReference type="PROSITE" id="PS50110">
    <property type="entry name" value="RESPONSE_REGULATORY"/>
    <property type="match status" value="1"/>
</dbReference>
<organism evidence="3 4">
    <name type="scientific">Roseateles saccharophilus</name>
    <name type="common">Pseudomonas saccharophila</name>
    <dbReference type="NCBI Taxonomy" id="304"/>
    <lineage>
        <taxon>Bacteria</taxon>
        <taxon>Pseudomonadati</taxon>
        <taxon>Pseudomonadota</taxon>
        <taxon>Betaproteobacteria</taxon>
        <taxon>Burkholderiales</taxon>
        <taxon>Sphaerotilaceae</taxon>
        <taxon>Roseateles</taxon>
    </lineage>
</organism>
<keyword evidence="3" id="KW-0238">DNA-binding</keyword>
<accession>A0A4R3VK49</accession>
<dbReference type="AlphaFoldDB" id="A0A4R3VK49"/>
<feature type="domain" description="Response regulatory" evidence="2">
    <location>
        <begin position="13"/>
        <end position="129"/>
    </location>
</feature>
<protein>
    <submittedName>
        <fullName evidence="3">DNA-binding NarL/FixJ family response regulator</fullName>
    </submittedName>
</protein>
<evidence type="ECO:0000256" key="1">
    <source>
        <dbReference type="PROSITE-ProRule" id="PRU00169"/>
    </source>
</evidence>
<feature type="modified residue" description="4-aspartylphosphate" evidence="1">
    <location>
        <position position="64"/>
    </location>
</feature>
<dbReference type="InterPro" id="IPR011006">
    <property type="entry name" value="CheY-like_superfamily"/>
</dbReference>
<dbReference type="GO" id="GO:0003677">
    <property type="term" value="F:DNA binding"/>
    <property type="evidence" value="ECO:0007669"/>
    <property type="project" value="UniProtKB-KW"/>
</dbReference>
<keyword evidence="4" id="KW-1185">Reference proteome</keyword>
<dbReference type="Proteomes" id="UP000295110">
    <property type="component" value="Unassembled WGS sequence"/>
</dbReference>
<gene>
    <name evidence="3" type="ORF">EV671_100127</name>
</gene>
<dbReference type="SUPFAM" id="SSF52172">
    <property type="entry name" value="CheY-like"/>
    <property type="match status" value="1"/>
</dbReference>
<dbReference type="EMBL" id="SMBU01000001">
    <property type="protein sequence ID" value="TCV04272.1"/>
    <property type="molecule type" value="Genomic_DNA"/>
</dbReference>
<proteinExistence type="predicted"/>